<organism evidence="1 2">
    <name type="scientific">Anditalea andensis</name>
    <dbReference type="NCBI Taxonomy" id="1048983"/>
    <lineage>
        <taxon>Bacteria</taxon>
        <taxon>Pseudomonadati</taxon>
        <taxon>Bacteroidota</taxon>
        <taxon>Cytophagia</taxon>
        <taxon>Cytophagales</taxon>
        <taxon>Cytophagaceae</taxon>
        <taxon>Anditalea</taxon>
    </lineage>
</organism>
<gene>
    <name evidence="1" type="ORF">EL17_20170</name>
</gene>
<dbReference type="eggNOG" id="ENOG5032WNH">
    <property type="taxonomic scope" value="Bacteria"/>
</dbReference>
<dbReference type="STRING" id="1048983.EL17_20170"/>
<name>A0A074L0Z3_9BACT</name>
<evidence type="ECO:0000313" key="1">
    <source>
        <dbReference type="EMBL" id="KEO75916.1"/>
    </source>
</evidence>
<dbReference type="AlphaFoldDB" id="A0A074L0Z3"/>
<dbReference type="OrthoDB" id="957952at2"/>
<dbReference type="RefSeq" id="WP_035068457.1">
    <property type="nucleotide sequence ID" value="NZ_JMIH01000003.1"/>
</dbReference>
<keyword evidence="2" id="KW-1185">Reference proteome</keyword>
<dbReference type="Proteomes" id="UP000027821">
    <property type="component" value="Unassembled WGS sequence"/>
</dbReference>
<proteinExistence type="predicted"/>
<comment type="caution">
    <text evidence="1">The sequence shown here is derived from an EMBL/GenBank/DDBJ whole genome shotgun (WGS) entry which is preliminary data.</text>
</comment>
<evidence type="ECO:0000313" key="2">
    <source>
        <dbReference type="Proteomes" id="UP000027821"/>
    </source>
</evidence>
<sequence>MNRLTIQLRQHTPLIHFQHDQAGATLRATEVKPKLDKFILTNLGNGNFNKGVEEAKKNKWLISNTEALDFKLRFTVTEKPDISEINKIKVDRKTGLEKTKTRKEDGREIKDLNSYPLYFGNLDKDIEDNSEYRRFIFLKNPFQMEIFTFQSSLIKEIREKVNFALFFAQNNFGSRQSKGFGSFYIEKGDANYNSIESNYRFTIDMSKHDNWHQLFDTIDIFYKTLRSGINLKNRNRETIFYFKSLLFLYFKNKNIQWDKKSIKEHFLRSDLEKQTRDHNNPDILEFQSKEKKLVKDLLGLSTNESWRSYSKNIEKANDNIDRFKSPITFKPVKTSEKRFTVYIFLNTIDPNFLDQQFEIRDRNKTFHLSTPALFYVNDLFEWILNKENFDITTHVEARFHAHTQFNTLRNIYLQLSDNLNEKNNDK</sequence>
<protein>
    <submittedName>
        <fullName evidence="1">Uncharacterized protein</fullName>
    </submittedName>
</protein>
<dbReference type="EMBL" id="JMIH01000003">
    <property type="protein sequence ID" value="KEO75916.1"/>
    <property type="molecule type" value="Genomic_DNA"/>
</dbReference>
<reference evidence="1 2" key="1">
    <citation type="submission" date="2014-04" db="EMBL/GenBank/DDBJ databases">
        <title>Characterization and application of a salt tolerant electro-active bacterium.</title>
        <authorList>
            <person name="Yang L."/>
            <person name="Wei S."/>
            <person name="Tay Q.X.M."/>
        </authorList>
    </citation>
    <scope>NUCLEOTIDE SEQUENCE [LARGE SCALE GENOMIC DNA]</scope>
    <source>
        <strain evidence="1 2">LY1</strain>
    </source>
</reference>
<accession>A0A074L0Z3</accession>